<dbReference type="EMBL" id="JBGFUD010002884">
    <property type="protein sequence ID" value="MFH4978119.1"/>
    <property type="molecule type" value="Genomic_DNA"/>
</dbReference>
<dbReference type="PANTHER" id="PTHR45589:SF1">
    <property type="entry name" value="WD REPEAT DOMAIN 62, ISOFORM G"/>
    <property type="match status" value="1"/>
</dbReference>
<comment type="caution">
    <text evidence="1">The sequence shown here is derived from an EMBL/GenBank/DDBJ whole genome shotgun (WGS) entry which is preliminary data.</text>
</comment>
<dbReference type="InterPro" id="IPR052779">
    <property type="entry name" value="WDR62"/>
</dbReference>
<dbReference type="SUPFAM" id="SSF50978">
    <property type="entry name" value="WD40 repeat-like"/>
    <property type="match status" value="1"/>
</dbReference>
<dbReference type="InterPro" id="IPR001680">
    <property type="entry name" value="WD40_rpt"/>
</dbReference>
<sequence>MVNLAKLEKVLGCTVVSSCAVSVDEQTGLIAYPASSTVVLHNPKTNNQAFLVGSAKNSLSCLAFSKCGKYLVTGEFGHDPRVRVWEVYDTNGHFSGVQLAEFLHHEMGIVCVRFALDGEYVVSVGNKHDRRIALWKWKANAKVAENRTTSIVRAMDINEAGTICVTVGVRHVKFWYLDDKKASLQGRSAILADQRNNTFIDVRCGPNNRTFSLTITKLLIEFKDKKLINTYHMHDEAPLALSLGENVLYIGFKNGTIRCMDANTMERKMTYCKPHYLFCDVASGSMNDSLLSSTHPKGSK</sequence>
<dbReference type="InterPro" id="IPR015943">
    <property type="entry name" value="WD40/YVTN_repeat-like_dom_sf"/>
</dbReference>
<evidence type="ECO:0000313" key="1">
    <source>
        <dbReference type="EMBL" id="MFH4978119.1"/>
    </source>
</evidence>
<gene>
    <name evidence="1" type="ORF">AB6A40_004828</name>
</gene>
<evidence type="ECO:0000313" key="2">
    <source>
        <dbReference type="Proteomes" id="UP001608902"/>
    </source>
</evidence>
<organism evidence="1 2">
    <name type="scientific">Gnathostoma spinigerum</name>
    <dbReference type="NCBI Taxonomy" id="75299"/>
    <lineage>
        <taxon>Eukaryota</taxon>
        <taxon>Metazoa</taxon>
        <taxon>Ecdysozoa</taxon>
        <taxon>Nematoda</taxon>
        <taxon>Chromadorea</taxon>
        <taxon>Rhabditida</taxon>
        <taxon>Spirurina</taxon>
        <taxon>Gnathostomatomorpha</taxon>
        <taxon>Gnathostomatoidea</taxon>
        <taxon>Gnathostomatidae</taxon>
        <taxon>Gnathostoma</taxon>
    </lineage>
</organism>
<dbReference type="SMART" id="SM00320">
    <property type="entry name" value="WD40"/>
    <property type="match status" value="4"/>
</dbReference>
<dbReference type="Proteomes" id="UP001608902">
    <property type="component" value="Unassembled WGS sequence"/>
</dbReference>
<reference evidence="1 2" key="1">
    <citation type="submission" date="2024-08" db="EMBL/GenBank/DDBJ databases">
        <title>Gnathostoma spinigerum genome.</title>
        <authorList>
            <person name="Gonzalez-Bertolin B."/>
            <person name="Monzon S."/>
            <person name="Zaballos A."/>
            <person name="Jimenez P."/>
            <person name="Dekumyoy P."/>
            <person name="Varona S."/>
            <person name="Cuesta I."/>
            <person name="Sumanam S."/>
            <person name="Adisakwattana P."/>
            <person name="Gasser R.B."/>
            <person name="Hernandez-Gonzalez A."/>
            <person name="Young N.D."/>
            <person name="Perteguer M.J."/>
        </authorList>
    </citation>
    <scope>NUCLEOTIDE SEQUENCE [LARGE SCALE GENOMIC DNA]</scope>
    <source>
        <strain evidence="1">AL3</strain>
        <tissue evidence="1">Liver</tissue>
    </source>
</reference>
<dbReference type="InterPro" id="IPR036322">
    <property type="entry name" value="WD40_repeat_dom_sf"/>
</dbReference>
<dbReference type="Pfam" id="PF00400">
    <property type="entry name" value="WD40"/>
    <property type="match status" value="2"/>
</dbReference>
<keyword evidence="2" id="KW-1185">Reference proteome</keyword>
<accession>A0ABD6EDN8</accession>
<dbReference type="Gene3D" id="2.130.10.10">
    <property type="entry name" value="YVTN repeat-like/Quinoprotein amine dehydrogenase"/>
    <property type="match status" value="1"/>
</dbReference>
<proteinExistence type="predicted"/>
<dbReference type="PANTHER" id="PTHR45589">
    <property type="entry name" value="WD REPEAT DOMAIN 62, ISOFORM G"/>
    <property type="match status" value="1"/>
</dbReference>
<dbReference type="AlphaFoldDB" id="A0ABD6EDN8"/>
<name>A0ABD6EDN8_9BILA</name>
<protein>
    <submittedName>
        <fullName evidence="1">Uncharacterized protein</fullName>
    </submittedName>
</protein>